<dbReference type="InterPro" id="IPR020841">
    <property type="entry name" value="PKS_Beta-ketoAc_synthase_dom"/>
</dbReference>
<feature type="domain" description="Carrier" evidence="9">
    <location>
        <begin position="2372"/>
        <end position="2457"/>
    </location>
</feature>
<accession>A0ABR4GEH5</accession>
<dbReference type="InterPro" id="IPR016035">
    <property type="entry name" value="Acyl_Trfase/lysoPLipase"/>
</dbReference>
<proteinExistence type="predicted"/>
<feature type="active site" description="Proton acceptor; for dehydratase activity" evidence="8">
    <location>
        <position position="935"/>
    </location>
</feature>
<dbReference type="Pfam" id="PF08242">
    <property type="entry name" value="Methyltransf_12"/>
    <property type="match status" value="1"/>
</dbReference>
<evidence type="ECO:0000256" key="5">
    <source>
        <dbReference type="ARBA" id="ARBA00022857"/>
    </source>
</evidence>
<dbReference type="InterPro" id="IPR020807">
    <property type="entry name" value="PKS_DH"/>
</dbReference>
<dbReference type="InterPro" id="IPR029063">
    <property type="entry name" value="SAM-dependent_MTases_sf"/>
</dbReference>
<dbReference type="InterPro" id="IPR036736">
    <property type="entry name" value="ACP-like_sf"/>
</dbReference>
<dbReference type="SUPFAM" id="SSF50129">
    <property type="entry name" value="GroES-like"/>
    <property type="match status" value="1"/>
</dbReference>
<dbReference type="InterPro" id="IPR049900">
    <property type="entry name" value="PKS_mFAS_DH"/>
</dbReference>
<protein>
    <recommendedName>
        <fullName evidence="14">Polyketide synthase</fullName>
    </recommendedName>
</protein>
<gene>
    <name evidence="12" type="ORF">BJX66DRAFT_92568</name>
</gene>
<dbReference type="PANTHER" id="PTHR43775:SF49">
    <property type="entry name" value="SYNTHASE, PUTATIVE (JCVI)-RELATED"/>
    <property type="match status" value="1"/>
</dbReference>
<organism evidence="12 13">
    <name type="scientific">Aspergillus keveii</name>
    <dbReference type="NCBI Taxonomy" id="714993"/>
    <lineage>
        <taxon>Eukaryota</taxon>
        <taxon>Fungi</taxon>
        <taxon>Dikarya</taxon>
        <taxon>Ascomycota</taxon>
        <taxon>Pezizomycotina</taxon>
        <taxon>Eurotiomycetes</taxon>
        <taxon>Eurotiomycetidae</taxon>
        <taxon>Eurotiales</taxon>
        <taxon>Aspergillaceae</taxon>
        <taxon>Aspergillus</taxon>
        <taxon>Aspergillus subgen. Nidulantes</taxon>
    </lineage>
</organism>
<dbReference type="Pfam" id="PF16197">
    <property type="entry name" value="KAsynt_C_assoc"/>
    <property type="match status" value="1"/>
</dbReference>
<evidence type="ECO:0008006" key="14">
    <source>
        <dbReference type="Google" id="ProtNLM"/>
    </source>
</evidence>
<dbReference type="CDD" id="cd00833">
    <property type="entry name" value="PKS"/>
    <property type="match status" value="1"/>
</dbReference>
<dbReference type="InterPro" id="IPR014043">
    <property type="entry name" value="Acyl_transferase_dom"/>
</dbReference>
<name>A0ABR4GEH5_9EURO</name>
<dbReference type="Pfam" id="PF08659">
    <property type="entry name" value="KR"/>
    <property type="match status" value="1"/>
</dbReference>
<dbReference type="InterPro" id="IPR049551">
    <property type="entry name" value="PKS_DH_C"/>
</dbReference>
<dbReference type="SMART" id="SM00823">
    <property type="entry name" value="PKS_PP"/>
    <property type="match status" value="1"/>
</dbReference>
<dbReference type="Proteomes" id="UP001610563">
    <property type="component" value="Unassembled WGS sequence"/>
</dbReference>
<dbReference type="PROSITE" id="PS52019">
    <property type="entry name" value="PKS_MFAS_DH"/>
    <property type="match status" value="1"/>
</dbReference>
<evidence type="ECO:0000313" key="12">
    <source>
        <dbReference type="EMBL" id="KAL2797439.1"/>
    </source>
</evidence>
<dbReference type="InterPro" id="IPR016039">
    <property type="entry name" value="Thiolase-like"/>
</dbReference>
<keyword evidence="7" id="KW-0012">Acyltransferase</keyword>
<dbReference type="CDD" id="cd05195">
    <property type="entry name" value="enoyl_red"/>
    <property type="match status" value="1"/>
</dbReference>
<dbReference type="InterPro" id="IPR050091">
    <property type="entry name" value="PKS_NRPS_Biosynth_Enz"/>
</dbReference>
<dbReference type="InterPro" id="IPR057326">
    <property type="entry name" value="KR_dom"/>
</dbReference>
<reference evidence="12 13" key="1">
    <citation type="submission" date="2024-07" db="EMBL/GenBank/DDBJ databases">
        <title>Section-level genome sequencing and comparative genomics of Aspergillus sections Usti and Cavernicolus.</title>
        <authorList>
            <consortium name="Lawrence Berkeley National Laboratory"/>
            <person name="Nybo J.L."/>
            <person name="Vesth T.C."/>
            <person name="Theobald S."/>
            <person name="Frisvad J.C."/>
            <person name="Larsen T.O."/>
            <person name="Kjaerboelling I."/>
            <person name="Rothschild-Mancinelli K."/>
            <person name="Lyhne E.K."/>
            <person name="Kogle M.E."/>
            <person name="Barry K."/>
            <person name="Clum A."/>
            <person name="Na H."/>
            <person name="Ledsgaard L."/>
            <person name="Lin J."/>
            <person name="Lipzen A."/>
            <person name="Kuo A."/>
            <person name="Riley R."/>
            <person name="Mondo S."/>
            <person name="Labutti K."/>
            <person name="Haridas S."/>
            <person name="Pangalinan J."/>
            <person name="Salamov A.A."/>
            <person name="Simmons B.A."/>
            <person name="Magnuson J.K."/>
            <person name="Chen J."/>
            <person name="Drula E."/>
            <person name="Henrissat B."/>
            <person name="Wiebenga A."/>
            <person name="Lubbers R.J."/>
            <person name="Gomes A.C."/>
            <person name="Makela M.R."/>
            <person name="Stajich J."/>
            <person name="Grigoriev I.V."/>
            <person name="Mortensen U.H."/>
            <person name="De Vries R.P."/>
            <person name="Baker S.E."/>
            <person name="Andersen M.R."/>
        </authorList>
    </citation>
    <scope>NUCLEOTIDE SEQUENCE [LARGE SCALE GENOMIC DNA]</scope>
    <source>
        <strain evidence="12 13">CBS 209.92</strain>
    </source>
</reference>
<dbReference type="Gene3D" id="3.90.180.10">
    <property type="entry name" value="Medium-chain alcohol dehydrogenases, catalytic domain"/>
    <property type="match status" value="1"/>
</dbReference>
<dbReference type="InterPro" id="IPR049552">
    <property type="entry name" value="PKS_DH_N"/>
</dbReference>
<dbReference type="PROSITE" id="PS52004">
    <property type="entry name" value="KS3_2"/>
    <property type="match status" value="1"/>
</dbReference>
<keyword evidence="2" id="KW-0597">Phosphoprotein</keyword>
<keyword evidence="6" id="KW-0511">Multifunctional enzyme</keyword>
<feature type="domain" description="PKS/mFAS DH" evidence="11">
    <location>
        <begin position="903"/>
        <end position="1185"/>
    </location>
</feature>
<evidence type="ECO:0000256" key="7">
    <source>
        <dbReference type="ARBA" id="ARBA00023315"/>
    </source>
</evidence>
<feature type="active site" description="Proton donor; for dehydratase activity" evidence="8">
    <location>
        <position position="1102"/>
    </location>
</feature>
<dbReference type="InterPro" id="IPR001227">
    <property type="entry name" value="Ac_transferase_dom_sf"/>
</dbReference>
<feature type="domain" description="Ketosynthase family 3 (KS3)" evidence="10">
    <location>
        <begin position="19"/>
        <end position="440"/>
    </location>
</feature>
<dbReference type="PANTHER" id="PTHR43775">
    <property type="entry name" value="FATTY ACID SYNTHASE"/>
    <property type="match status" value="1"/>
</dbReference>
<dbReference type="Gene3D" id="3.10.129.110">
    <property type="entry name" value="Polyketide synthase dehydratase"/>
    <property type="match status" value="1"/>
</dbReference>
<keyword evidence="4" id="KW-0808">Transferase</keyword>
<dbReference type="InterPro" id="IPR016036">
    <property type="entry name" value="Malonyl_transacylase_ACP-bd"/>
</dbReference>
<dbReference type="InterPro" id="IPR014030">
    <property type="entry name" value="Ketoacyl_synth_N"/>
</dbReference>
<dbReference type="Pfam" id="PF00698">
    <property type="entry name" value="Acyl_transf_1"/>
    <property type="match status" value="1"/>
</dbReference>
<dbReference type="SUPFAM" id="SSF53335">
    <property type="entry name" value="S-adenosyl-L-methionine-dependent methyltransferases"/>
    <property type="match status" value="1"/>
</dbReference>
<keyword evidence="1" id="KW-0596">Phosphopantetheine</keyword>
<dbReference type="InterPro" id="IPR020843">
    <property type="entry name" value="ER"/>
</dbReference>
<dbReference type="InterPro" id="IPR020806">
    <property type="entry name" value="PKS_PP-bd"/>
</dbReference>
<dbReference type="Pfam" id="PF00107">
    <property type="entry name" value="ADH_zinc_N"/>
    <property type="match status" value="1"/>
</dbReference>
<dbReference type="Pfam" id="PF00109">
    <property type="entry name" value="ketoacyl-synt"/>
    <property type="match status" value="1"/>
</dbReference>
<evidence type="ECO:0000259" key="11">
    <source>
        <dbReference type="PROSITE" id="PS52019"/>
    </source>
</evidence>
<dbReference type="EMBL" id="JBFTWV010000019">
    <property type="protein sequence ID" value="KAL2797439.1"/>
    <property type="molecule type" value="Genomic_DNA"/>
</dbReference>
<dbReference type="Gene3D" id="3.40.50.720">
    <property type="entry name" value="NAD(P)-binding Rossmann-like Domain"/>
    <property type="match status" value="2"/>
</dbReference>
<dbReference type="InterPro" id="IPR042104">
    <property type="entry name" value="PKS_dehydratase_sf"/>
</dbReference>
<dbReference type="InterPro" id="IPR013149">
    <property type="entry name" value="ADH-like_C"/>
</dbReference>
<dbReference type="Gene3D" id="1.10.1200.10">
    <property type="entry name" value="ACP-like"/>
    <property type="match status" value="1"/>
</dbReference>
<dbReference type="SUPFAM" id="SSF51735">
    <property type="entry name" value="NAD(P)-binding Rossmann-fold domains"/>
    <property type="match status" value="2"/>
</dbReference>
<evidence type="ECO:0000256" key="4">
    <source>
        <dbReference type="ARBA" id="ARBA00022679"/>
    </source>
</evidence>
<evidence type="ECO:0000259" key="10">
    <source>
        <dbReference type="PROSITE" id="PS52004"/>
    </source>
</evidence>
<keyword evidence="5" id="KW-0521">NADP</keyword>
<dbReference type="SUPFAM" id="SSF55048">
    <property type="entry name" value="Probable ACP-binding domain of malonyl-CoA ACP transacylase"/>
    <property type="match status" value="1"/>
</dbReference>
<comment type="caution">
    <text evidence="12">The sequence shown here is derived from an EMBL/GenBank/DDBJ whole genome shotgun (WGS) entry which is preliminary data.</text>
</comment>
<dbReference type="SUPFAM" id="SSF53901">
    <property type="entry name" value="Thiolase-like"/>
    <property type="match status" value="1"/>
</dbReference>
<evidence type="ECO:0000256" key="1">
    <source>
        <dbReference type="ARBA" id="ARBA00022450"/>
    </source>
</evidence>
<dbReference type="SUPFAM" id="SSF47336">
    <property type="entry name" value="ACP-like"/>
    <property type="match status" value="1"/>
</dbReference>
<evidence type="ECO:0000313" key="13">
    <source>
        <dbReference type="Proteomes" id="UP001610563"/>
    </source>
</evidence>
<keyword evidence="13" id="KW-1185">Reference proteome</keyword>
<dbReference type="InterPro" id="IPR011032">
    <property type="entry name" value="GroES-like_sf"/>
</dbReference>
<dbReference type="InterPro" id="IPR014031">
    <property type="entry name" value="Ketoacyl_synth_C"/>
</dbReference>
<dbReference type="InterPro" id="IPR013217">
    <property type="entry name" value="Methyltransf_12"/>
</dbReference>
<feature type="region of interest" description="N-terminal hotdog fold" evidence="8">
    <location>
        <begin position="903"/>
        <end position="1031"/>
    </location>
</feature>
<dbReference type="Pfam" id="PF14765">
    <property type="entry name" value="PS-DH"/>
    <property type="match status" value="1"/>
</dbReference>
<dbReference type="SMART" id="SM00822">
    <property type="entry name" value="PKS_KR"/>
    <property type="match status" value="1"/>
</dbReference>
<dbReference type="CDD" id="cd05274">
    <property type="entry name" value="KR_FAS_SDR_x"/>
    <property type="match status" value="1"/>
</dbReference>
<dbReference type="InterPro" id="IPR009081">
    <property type="entry name" value="PP-bd_ACP"/>
</dbReference>
<evidence type="ECO:0000256" key="8">
    <source>
        <dbReference type="PROSITE-ProRule" id="PRU01363"/>
    </source>
</evidence>
<dbReference type="SMART" id="SM00829">
    <property type="entry name" value="PKS_ER"/>
    <property type="match status" value="1"/>
</dbReference>
<dbReference type="Gene3D" id="3.40.366.10">
    <property type="entry name" value="Malonyl-Coenzyme A Acyl Carrier Protein, domain 2"/>
    <property type="match status" value="1"/>
</dbReference>
<evidence type="ECO:0000256" key="6">
    <source>
        <dbReference type="ARBA" id="ARBA00023268"/>
    </source>
</evidence>
<dbReference type="Pfam" id="PF21089">
    <property type="entry name" value="PKS_DH_N"/>
    <property type="match status" value="1"/>
</dbReference>
<evidence type="ECO:0000256" key="2">
    <source>
        <dbReference type="ARBA" id="ARBA00022553"/>
    </source>
</evidence>
<dbReference type="SMART" id="SM00825">
    <property type="entry name" value="PKS_KS"/>
    <property type="match status" value="1"/>
</dbReference>
<dbReference type="InterPro" id="IPR013968">
    <property type="entry name" value="PKS_KR"/>
</dbReference>
<dbReference type="Gene3D" id="3.40.47.10">
    <property type="match status" value="1"/>
</dbReference>
<dbReference type="InterPro" id="IPR036291">
    <property type="entry name" value="NAD(P)-bd_dom_sf"/>
</dbReference>
<dbReference type="PROSITE" id="PS50075">
    <property type="entry name" value="CARRIER"/>
    <property type="match status" value="1"/>
</dbReference>
<dbReference type="CDD" id="cd02440">
    <property type="entry name" value="AdoMet_MTases"/>
    <property type="match status" value="1"/>
</dbReference>
<dbReference type="SUPFAM" id="SSF52151">
    <property type="entry name" value="FabD/lysophospholipase-like"/>
    <property type="match status" value="1"/>
</dbReference>
<dbReference type="Pfam" id="PF02801">
    <property type="entry name" value="Ketoacyl-synt_C"/>
    <property type="match status" value="1"/>
</dbReference>
<dbReference type="SMART" id="SM00826">
    <property type="entry name" value="PKS_DH"/>
    <property type="match status" value="1"/>
</dbReference>
<dbReference type="Pfam" id="PF00550">
    <property type="entry name" value="PP-binding"/>
    <property type="match status" value="1"/>
</dbReference>
<keyword evidence="3" id="KW-0489">Methyltransferase</keyword>
<dbReference type="InterPro" id="IPR032821">
    <property type="entry name" value="PKS_assoc"/>
</dbReference>
<dbReference type="Gene3D" id="3.40.50.150">
    <property type="entry name" value="Vaccinia Virus protein VP39"/>
    <property type="match status" value="1"/>
</dbReference>
<evidence type="ECO:0000256" key="3">
    <source>
        <dbReference type="ARBA" id="ARBA00022603"/>
    </source>
</evidence>
<sequence>MANDNTTYTGQSVASPWVDDPIAITGIGLRLPGSVRTPQQYWDLLTKKGSGRCRVPADRYNVDAFLGLKGKPGHTCTEYGYFLDDLDLSAADSSFWSMKPKELELLDPQQRLMMEVIYECLESSGTAAYTGKDIGCYVGVLGEDWMEIQTKDPHHAGVQSVAGYGDFAIANRVSKELGLTGPSMTIRTACSSSMMALHTACQSVYSGECSSAIVGGCSLILSPRMTVAMASEYRVISPTGYCRSFDASADGYARGEAVNAIHVKRLSHALRDGDPVRAVIRSVCLNSDGQRTPLLVPSPESHELLMRRSHQLAGITDLSQTAMIECHGTGTIVGDTLEGRAVAKVFGELGGIVIGSVKPNLGHSEGASGLSSIIKMVLALENETIPPNINFTTPNPKIPFGPARLHVPVECEPWPEGKALRVGVNGFGIGGANGHALLESAKSFVGTANGASHEADPAHLLVFSATHGETATRNIARTLEYVSSNPLRASDTSYTLGCRRKRLPHRAFAIGSVNNWDVSPVQKSGKTPNLVWVFTGQGAQYPGMGKGLLISNSIARETIKLLDGVLDTVDPQRSWTLYEELLRPESSSQVSKAEYSQPCCTAIQIVLVDILKFLNLRPSGVVGHSAGEIAAAYAAGAISAADAITIAYHRGQTVKRAEDTGRGGMVAVSLGREQASRFLVEGVTIACENSPKSVTLSGDTTLLDVVAAEICAAHPDALAKHLPVQCAYHSAQMADVVGDYRSRLESLAIPDKILSAPFVSSLTGRALDSAAELSSGYWCQNLTSPVLFHSAITEVLSLELSNPLFLEIGPHPALSGFLSDIGQDLRLQSIQHIPTFVRNVNSYESVLRTAGRLFQSGAPIDLSSLCKGATLPDLPCYSWQYDGRFWSESRISRNWRFREHPNHDLLGSKIPDGNDKEPIWRSLMYLNSVPWLRDHVINGRILLPRAGYISVAAQAISQLSKLPDLSMRNVHFLTDLELFEKHPTELMTQLRPSKLTATRDSEWYDFDITSFFDGAWTKHCTGQVREGKQVPIEVACPRAGPRKVQPRVWQRATKRLGITYGPRFNLMQDISASVTDAESTAMITESRERRESSYAIHPCTIDSMFQLLSVADSRGLPRVFNHQVMPTYIGEVYINPVSGQLTSRAIINSNIASSKTGSVAGFCGEQPVLSMRQMQLAPLGDEKPSREDPHAGARLVWKPDIDEVDVARLIRPTPGISSSILLLEGLALACMIETHHQIRGIAPPLSHAAKYFDWLSIQRQRAEKGHYENVPACQTIASMASAERTNLIDSLYSKALETEARDMATAVTRIFRHSTGLFQCQVDPLSLLLKDNLLTAIYGFAQLCDFSDFFKVFAHNRPSMRILEIGAGTGGVAATILPAMRGPNGERMYENYTYTDISSGFFDAAQKRFSGYDGIIYRPLDITANPLERGFEASSYDLIIASNVLHATPCLRETLANVKTLLKPDGKLFLQELAPTTNWINFIMGTLPGWWLGAADDREWEPYISPERWDKELLTAGFSGADSVVHDGHMNAHIISSVQADSKSGGKRVTVLCEDMPCAVDQLITCLHGRGFTADVRRPGEERPADQMIISLLELDTPQLHSTNPDKYLQIRDLLASLETTPMLWVTKPSQVKCADPRYASTLGLLRTAGRELAARVGTLEVDSLDSGAFDAVVKVAERLLLEGSSDPSVDPVPEYAFADGTLMVGKFYPAVVNEELLDKCTPVSATPNAVTLQINGSDANAMVEWRSQALDTPALTEWVEVETRAVSLNDDDLAGPGAIRECAGIILRVGTGVINLRVGDRVAVLAAGPITTRFITSEKLCVRMARDLTWVEAATMPYAFATALYSLIDIARLKHGDTVLIHSACTGVGLAAIQICRTIGAQVFCTTGSDTDMDRLLQHGVAKERIFSCRDPGFTENVLSATNDEGIDVVLNSLSGEMLHVSWKCVAEFGTMIDLGKRNLTSKEQLPKNVFDANRTFATMDISKIVQKKPSIIQALLRRCMHHYALGEFSPLPTEEFPAHKVQDAIQYLHEKAQITRVALVMPEDPSALPITLERRTPRFRSEACHIFIGGLGGLGRSVSSWMSLHGARHFVFFSPSAGSREEDEYVLELRAQGCRVDLVSGDVSGEEDVDALISRLAQNVPIAGIMQASMALEVTALAEMSFDQWQKSFAPKAQGTWNLHNSLQKNNRPVDYFLLFSSLAGLIGQTGHANYAAGNSFLDAFVQFRHSMGLPCSAVNIGVMEDVGYVSNQAEVLEHFTATSSHMLHEQDLLDTIQLAIDSSLPDRTTTEKDVPWPSYVSQGQICIGLRSTTALSSPTNRTSWRRDPRMALYHNFTTKDEGSATRANNVENDDALKRFLERVKLKPEILQEQESADIFGREIGKALFSFMLRDHSELDIDVPLSSLGADSLLAIKLRDWCRRTAGVDITVVDIIGSDSLRKLGWTAAAKMAAKIASA</sequence>
<feature type="region of interest" description="C-terminal hotdog fold" evidence="8">
    <location>
        <begin position="1041"/>
        <end position="1185"/>
    </location>
</feature>
<dbReference type="SMART" id="SM00827">
    <property type="entry name" value="PKS_AT"/>
    <property type="match status" value="1"/>
</dbReference>
<evidence type="ECO:0000259" key="9">
    <source>
        <dbReference type="PROSITE" id="PS50075"/>
    </source>
</evidence>